<dbReference type="Proteomes" id="UP000215902">
    <property type="component" value="Unassembled WGS sequence"/>
</dbReference>
<evidence type="ECO:0000256" key="1">
    <source>
        <dbReference type="SAM" id="MobiDB-lite"/>
    </source>
</evidence>
<dbReference type="AlphaFoldDB" id="A0A267EDZ5"/>
<accession>A0A267EDZ5</accession>
<evidence type="ECO:0000313" key="2">
    <source>
        <dbReference type="EMBL" id="PAA59748.1"/>
    </source>
</evidence>
<gene>
    <name evidence="2" type="ORF">BOX15_Mlig028338g1</name>
</gene>
<reference evidence="2 3" key="1">
    <citation type="submission" date="2017-06" db="EMBL/GenBank/DDBJ databases">
        <title>A platform for efficient transgenesis in Macrostomum lignano, a flatworm model organism for stem cell research.</title>
        <authorList>
            <person name="Berezikov E."/>
        </authorList>
    </citation>
    <scope>NUCLEOTIDE SEQUENCE [LARGE SCALE GENOMIC DNA]</scope>
    <source>
        <strain evidence="2">DV1</strain>
        <tissue evidence="2">Whole organism</tissue>
    </source>
</reference>
<evidence type="ECO:0000313" key="3">
    <source>
        <dbReference type="Proteomes" id="UP000215902"/>
    </source>
</evidence>
<protein>
    <submittedName>
        <fullName evidence="2">Uncharacterized protein</fullName>
    </submittedName>
</protein>
<organism evidence="2 3">
    <name type="scientific">Macrostomum lignano</name>
    <dbReference type="NCBI Taxonomy" id="282301"/>
    <lineage>
        <taxon>Eukaryota</taxon>
        <taxon>Metazoa</taxon>
        <taxon>Spiralia</taxon>
        <taxon>Lophotrochozoa</taxon>
        <taxon>Platyhelminthes</taxon>
        <taxon>Rhabditophora</taxon>
        <taxon>Macrostomorpha</taxon>
        <taxon>Macrostomida</taxon>
        <taxon>Macrostomidae</taxon>
        <taxon>Macrostomum</taxon>
    </lineage>
</organism>
<feature type="compositionally biased region" description="Polar residues" evidence="1">
    <location>
        <begin position="214"/>
        <end position="228"/>
    </location>
</feature>
<comment type="caution">
    <text evidence="2">The sequence shown here is derived from an EMBL/GenBank/DDBJ whole genome shotgun (WGS) entry which is preliminary data.</text>
</comment>
<name>A0A267EDZ5_9PLAT</name>
<keyword evidence="3" id="KW-1185">Reference proteome</keyword>
<sequence length="354" mass="38684">CTLDQLGQQQPQQLRQQCKVNEPAVKLNKEHSMSADNFDPVCQMIIHNRVLTILTRQHSSLFDAVGDTGSSLPIRAHSCQVVAKRMCKATGLEHFLTRLYPVGLAEDRWLTKAELADLQQSLRPIQEADEEPTVISSSISGSASLISYCSSSSSASSTAGSSLSSASSTSSAISEAISAPTPPTQNLADSTFAEPISVSSASSKSKVNIKPASKTVTVGSKNSNSATQERCKRRCKRFRHFTVRAPDCYDRVCHRIVQHQILHSKSAQLKQQQHMQKHLSAQNDSASRTQLYRCTTAVAVAKRSLPSAVAQVLVRHYPLGVLKEQWMSEAEFAKLKLLEAKRANLLNSKDSANP</sequence>
<dbReference type="EMBL" id="NIVC01002235">
    <property type="protein sequence ID" value="PAA59748.1"/>
    <property type="molecule type" value="Genomic_DNA"/>
</dbReference>
<feature type="region of interest" description="Disordered" evidence="1">
    <location>
        <begin position="203"/>
        <end position="228"/>
    </location>
</feature>
<proteinExistence type="predicted"/>
<feature type="non-terminal residue" evidence="2">
    <location>
        <position position="1"/>
    </location>
</feature>